<evidence type="ECO:0000313" key="3">
    <source>
        <dbReference type="Proteomes" id="UP000008366"/>
    </source>
</evidence>
<dbReference type="CDD" id="cd06355">
    <property type="entry name" value="PBP1_FmdD-like"/>
    <property type="match status" value="1"/>
</dbReference>
<dbReference type="Pfam" id="PF13433">
    <property type="entry name" value="Peripla_BP_5"/>
    <property type="match status" value="1"/>
</dbReference>
<accession>K6WVS3</accession>
<dbReference type="AlphaFoldDB" id="K6WVS3"/>
<dbReference type="InterPro" id="IPR028082">
    <property type="entry name" value="Peripla_BP_I"/>
</dbReference>
<protein>
    <submittedName>
        <fullName evidence="2">Putative ABC transporter substrate-binding protein</fullName>
    </submittedName>
</protein>
<dbReference type="RefSeq" id="WP_006594453.1">
    <property type="nucleotide sequence ID" value="NZ_BAHD01000088.1"/>
</dbReference>
<dbReference type="Proteomes" id="UP000008366">
    <property type="component" value="Unassembled WGS sequence"/>
</dbReference>
<dbReference type="NCBIfam" id="TIGR03407">
    <property type="entry name" value="urea_ABC_UrtA"/>
    <property type="match status" value="1"/>
</dbReference>
<proteinExistence type="predicted"/>
<sequence length="423" mass="44498">MAPKHTTRLAHALALVLPVAALAACGGAKVGEAGAAAAGTGTASSCVDTTGDTIKIGLLNSRSGTMAISENTVYDSLSMAADEINAAGGVLGKKLQVVSEDGASEPTVFAEKAGKLIKSDCVAAVFGGWTSASRKAMLPVFEANNSLLFYPVQYEGLEASKNIFYTGATTNQQIIPALDYLKEQGKTSLFLVGSDYVFPRTANKIIKAYAEANGMEIKGEEYTPLGSTDFATIVNKVRSAGADAVFNTLNGDSNVAFFKEYTNAGLKAESMPVLSVSIAEEEVSGIGAANVAGQLTAWNYYETTDNPQNKTFVADFKKRYGAGRVTSDPMEAAYTSMYLWKGMVEKANSFDVPAIQAAANGVSFDAPEGKVTVDGENHHVSKTARIGKIQPNGLIDQIWSSDGPIQPDPFLKSYAWAQGIANS</sequence>
<dbReference type="EMBL" id="BAHD01000088">
    <property type="protein sequence ID" value="GAB97921.1"/>
    <property type="molecule type" value="Genomic_DNA"/>
</dbReference>
<dbReference type="PROSITE" id="PS51257">
    <property type="entry name" value="PROKAR_LIPOPROTEIN"/>
    <property type="match status" value="1"/>
</dbReference>
<dbReference type="InterPro" id="IPR017777">
    <property type="entry name" value="ABC_urea-bd_UrtA"/>
</dbReference>
<dbReference type="OrthoDB" id="7337537at2"/>
<organism evidence="2 3">
    <name type="scientific">Kineosphaera limosa NBRC 100340</name>
    <dbReference type="NCBI Taxonomy" id="1184609"/>
    <lineage>
        <taxon>Bacteria</taxon>
        <taxon>Bacillati</taxon>
        <taxon>Actinomycetota</taxon>
        <taxon>Actinomycetes</taxon>
        <taxon>Micrococcales</taxon>
        <taxon>Dermatophilaceae</taxon>
        <taxon>Kineosphaera</taxon>
    </lineage>
</organism>
<evidence type="ECO:0000256" key="1">
    <source>
        <dbReference type="SAM" id="SignalP"/>
    </source>
</evidence>
<feature type="signal peptide" evidence="1">
    <location>
        <begin position="1"/>
        <end position="23"/>
    </location>
</feature>
<dbReference type="Gene3D" id="3.40.50.2300">
    <property type="match status" value="2"/>
</dbReference>
<keyword evidence="3" id="KW-1185">Reference proteome</keyword>
<dbReference type="eggNOG" id="COG0683">
    <property type="taxonomic scope" value="Bacteria"/>
</dbReference>
<feature type="chain" id="PRO_5003896129" evidence="1">
    <location>
        <begin position="24"/>
        <end position="423"/>
    </location>
</feature>
<dbReference type="STRING" id="1184609.KILIM_088_00090"/>
<dbReference type="PANTHER" id="PTHR47628:SF1">
    <property type="entry name" value="ALIPHATIC AMIDASE EXPRESSION-REGULATING PROTEIN"/>
    <property type="match status" value="1"/>
</dbReference>
<dbReference type="PANTHER" id="PTHR47628">
    <property type="match status" value="1"/>
</dbReference>
<evidence type="ECO:0000313" key="2">
    <source>
        <dbReference type="EMBL" id="GAB97921.1"/>
    </source>
</evidence>
<dbReference type="SUPFAM" id="SSF53822">
    <property type="entry name" value="Periplasmic binding protein-like I"/>
    <property type="match status" value="1"/>
</dbReference>
<keyword evidence="1" id="KW-0732">Signal</keyword>
<gene>
    <name evidence="2" type="ORF">KILIM_088_00090</name>
</gene>
<reference evidence="2 3" key="1">
    <citation type="submission" date="2012-08" db="EMBL/GenBank/DDBJ databases">
        <title>Whole genome shotgun sequence of Kineosphaera limosa NBRC 100340.</title>
        <authorList>
            <person name="Yoshida I."/>
            <person name="Isaki S."/>
            <person name="Hosoyama A."/>
            <person name="Tsuchikane K."/>
            <person name="Katsumata H."/>
            <person name="Ando Y."/>
            <person name="Ohji S."/>
            <person name="Hamada M."/>
            <person name="Tamura T."/>
            <person name="Yamazoe A."/>
            <person name="Yamazaki S."/>
            <person name="Fujita N."/>
        </authorList>
    </citation>
    <scope>NUCLEOTIDE SEQUENCE [LARGE SCALE GENOMIC DNA]</scope>
    <source>
        <strain evidence="2 3">NBRC 100340</strain>
    </source>
</reference>
<name>K6WVS3_9MICO</name>
<comment type="caution">
    <text evidence="2">The sequence shown here is derived from an EMBL/GenBank/DDBJ whole genome shotgun (WGS) entry which is preliminary data.</text>
</comment>